<dbReference type="PANTHER" id="PTHR46177">
    <property type="entry name" value="INTEGRASE CATALYTIC DOMAIN-CONTAINING PROTEIN"/>
    <property type="match status" value="1"/>
</dbReference>
<evidence type="ECO:0000313" key="2">
    <source>
        <dbReference type="EMBL" id="KAG1803552.1"/>
    </source>
</evidence>
<sequence>MWIRVWHSNRNPQLILTYYLETIQKLGHIPLVTQSDPGTENYGIANAHTMLRQMYDPALQGTLQHRWMRTKKNVKPEITWSQLRRRFTPGFETLLDEGVENGWYDSDNTLQVMIFRWIFIPWLQCELDRYQDRVNNTLKRPDRNKVLPHGVPNLIYESPEDFGALNFKVTVKQDDIDYVRRLYVNPDHPVFDLVPRRLNNFIQGCYEDLGRPPITRQSVWTIYLDLYDSMQRSVQVPAVVRSLTDGTDPDEEEEPLPLLENQNDLFFHEDTDGAYYMGGIHGGQGLGTFSLFESSLR</sequence>
<dbReference type="GeneID" id="64602427"/>
<reference evidence="2" key="1">
    <citation type="journal article" date="2020" name="New Phytol.">
        <title>Comparative genomics reveals dynamic genome evolution in host specialist ectomycorrhizal fungi.</title>
        <authorList>
            <person name="Lofgren L.A."/>
            <person name="Nguyen N.H."/>
            <person name="Vilgalys R."/>
            <person name="Ruytinx J."/>
            <person name="Liao H.L."/>
            <person name="Branco S."/>
            <person name="Kuo A."/>
            <person name="LaButti K."/>
            <person name="Lipzen A."/>
            <person name="Andreopoulos W."/>
            <person name="Pangilinan J."/>
            <person name="Riley R."/>
            <person name="Hundley H."/>
            <person name="Na H."/>
            <person name="Barry K."/>
            <person name="Grigoriev I.V."/>
            <person name="Stajich J.E."/>
            <person name="Kennedy P.G."/>
        </authorList>
    </citation>
    <scope>NUCLEOTIDE SEQUENCE</scope>
    <source>
        <strain evidence="2">S12</strain>
    </source>
</reference>
<dbReference type="RefSeq" id="XP_041165898.1">
    <property type="nucleotide sequence ID" value="XM_041308663.1"/>
</dbReference>
<feature type="domain" description="Integrase core" evidence="1">
    <location>
        <begin position="7"/>
        <end position="145"/>
    </location>
</feature>
<dbReference type="Proteomes" id="UP000719766">
    <property type="component" value="Unassembled WGS sequence"/>
</dbReference>
<gene>
    <name evidence="2" type="ORF">HD556DRAFT_1483014</name>
</gene>
<dbReference type="AlphaFoldDB" id="A0A9P7DUT6"/>
<dbReference type="Pfam" id="PF24764">
    <property type="entry name" value="rva_4"/>
    <property type="match status" value="1"/>
</dbReference>
<comment type="caution">
    <text evidence="2">The sequence shown here is derived from an EMBL/GenBank/DDBJ whole genome shotgun (WGS) entry which is preliminary data.</text>
</comment>
<protein>
    <recommendedName>
        <fullName evidence="1">Integrase core domain-containing protein</fullName>
    </recommendedName>
</protein>
<dbReference type="EMBL" id="JABBWE010000004">
    <property type="protein sequence ID" value="KAG1803552.1"/>
    <property type="molecule type" value="Genomic_DNA"/>
</dbReference>
<dbReference type="OrthoDB" id="5946233at2759"/>
<proteinExistence type="predicted"/>
<keyword evidence="3" id="KW-1185">Reference proteome</keyword>
<evidence type="ECO:0000259" key="1">
    <source>
        <dbReference type="Pfam" id="PF24764"/>
    </source>
</evidence>
<dbReference type="PANTHER" id="PTHR46177:SF1">
    <property type="entry name" value="INTEGRASE CATALYTIC DOMAIN-CONTAINING PROTEIN"/>
    <property type="match status" value="1"/>
</dbReference>
<dbReference type="InterPro" id="IPR058913">
    <property type="entry name" value="Integrase_dom_put"/>
</dbReference>
<name>A0A9P7DUT6_9AGAM</name>
<organism evidence="2 3">
    <name type="scientific">Suillus plorans</name>
    <dbReference type="NCBI Taxonomy" id="116603"/>
    <lineage>
        <taxon>Eukaryota</taxon>
        <taxon>Fungi</taxon>
        <taxon>Dikarya</taxon>
        <taxon>Basidiomycota</taxon>
        <taxon>Agaricomycotina</taxon>
        <taxon>Agaricomycetes</taxon>
        <taxon>Agaricomycetidae</taxon>
        <taxon>Boletales</taxon>
        <taxon>Suillineae</taxon>
        <taxon>Suillaceae</taxon>
        <taxon>Suillus</taxon>
    </lineage>
</organism>
<evidence type="ECO:0000313" key="3">
    <source>
        <dbReference type="Proteomes" id="UP000719766"/>
    </source>
</evidence>
<accession>A0A9P7DUT6</accession>